<accession>A0A4P6UYP9</accession>
<protein>
    <submittedName>
        <fullName evidence="1">Gluconate 2-dehydrogenase subunit 3 family protein</fullName>
    </submittedName>
</protein>
<evidence type="ECO:0000313" key="2">
    <source>
        <dbReference type="Proteomes" id="UP000293719"/>
    </source>
</evidence>
<evidence type="ECO:0000313" key="1">
    <source>
        <dbReference type="EMBL" id="QBK29613.1"/>
    </source>
</evidence>
<name>A0A4P6UYP9_9HYPH</name>
<dbReference type="Proteomes" id="UP000293719">
    <property type="component" value="Chromosome"/>
</dbReference>
<dbReference type="KEGG" id="rpod:E0E05_02770"/>
<dbReference type="InterPro" id="IPR006311">
    <property type="entry name" value="TAT_signal"/>
</dbReference>
<dbReference type="EMBL" id="CP036532">
    <property type="protein sequence ID" value="QBK29613.1"/>
    <property type="molecule type" value="Genomic_DNA"/>
</dbReference>
<dbReference type="InterPro" id="IPR027056">
    <property type="entry name" value="Gluconate_2DH_su3"/>
</dbReference>
<dbReference type="GeneID" id="90766206"/>
<reference evidence="1 2" key="1">
    <citation type="journal article" date="2017" name="Int. J. Syst. Evol. Microbiol.">
        <title>Roseitalea porphyridii gen. nov., sp. nov., isolated from a red alga, and reclassification of Hoeflea suaedae Chung et al. 2013 as Pseudohoeflea suaedae gen. nov., comb. nov.</title>
        <authorList>
            <person name="Hyeon J.W."/>
            <person name="Jeong S.E."/>
            <person name="Baek K."/>
            <person name="Jeon C.O."/>
        </authorList>
    </citation>
    <scope>NUCLEOTIDE SEQUENCE [LARGE SCALE GENOMIC DNA]</scope>
    <source>
        <strain evidence="1 2">MA7-20</strain>
    </source>
</reference>
<dbReference type="AlphaFoldDB" id="A0A4P6UYP9"/>
<dbReference type="OrthoDB" id="8400810at2"/>
<organism evidence="1 2">
    <name type="scientific">Roseitalea porphyridii</name>
    <dbReference type="NCBI Taxonomy" id="1852022"/>
    <lineage>
        <taxon>Bacteria</taxon>
        <taxon>Pseudomonadati</taxon>
        <taxon>Pseudomonadota</taxon>
        <taxon>Alphaproteobacteria</taxon>
        <taxon>Hyphomicrobiales</taxon>
        <taxon>Ahrensiaceae</taxon>
        <taxon>Roseitalea</taxon>
    </lineage>
</organism>
<dbReference type="RefSeq" id="WP_131615328.1">
    <property type="nucleotide sequence ID" value="NZ_CP036532.1"/>
</dbReference>
<keyword evidence="2" id="KW-1185">Reference proteome</keyword>
<gene>
    <name evidence="1" type="ORF">E0E05_02770</name>
</gene>
<dbReference type="Pfam" id="PF13618">
    <property type="entry name" value="Gluconate_2-dh3"/>
    <property type="match status" value="1"/>
</dbReference>
<sequence length="234" mass="25526">MVTQFSRRAILAHIGAAGVSAALPVRAIAQNAYAELEGRPWFFLTDDEARYLAAVTDIFIPEDEFPSASQAGVVDFIDLQLAGPYGRGAGLYMEGPFREGEPTQGYQAEHVPAALIRRGIAETDQADGGLKLVDRDAEGRRAFVGSLSQSEDVFQSAFYEELLKLANWGYFADPIYGGNKDYAGWEMVGFPGAHAYYTSFVDDHNRPFDMPPKGIAHVPGQGPAQFLRTNGREG</sequence>
<dbReference type="PROSITE" id="PS51318">
    <property type="entry name" value="TAT"/>
    <property type="match status" value="1"/>
</dbReference>
<proteinExistence type="predicted"/>